<feature type="domain" description="DNA-binding protein H-NS-like C-terminal" evidence="8">
    <location>
        <begin position="88"/>
        <end position="136"/>
    </location>
</feature>
<keyword evidence="10" id="KW-1185">Reference proteome</keyword>
<dbReference type="Pfam" id="PF22470">
    <property type="entry name" value="Histone_HNS_N"/>
    <property type="match status" value="1"/>
</dbReference>
<dbReference type="Gene3D" id="1.10.287.1050">
    <property type="entry name" value="H-NS histone-like proteins"/>
    <property type="match status" value="1"/>
</dbReference>
<evidence type="ECO:0000256" key="3">
    <source>
        <dbReference type="ARBA" id="ARBA00022490"/>
    </source>
</evidence>
<dbReference type="PANTHER" id="PTHR38097">
    <property type="match status" value="1"/>
</dbReference>
<evidence type="ECO:0000256" key="4">
    <source>
        <dbReference type="ARBA" id="ARBA00023015"/>
    </source>
</evidence>
<evidence type="ECO:0000313" key="10">
    <source>
        <dbReference type="Proteomes" id="UP000315469"/>
    </source>
</evidence>
<sequence length="138" mass="15878">MSEALKVLNNIRTLRAQAREYSVETLEEMLEKLDVVVKERREEESHFQAENEERTRKLNQYREMLLADGIDPNELINAQAATPRTAAKAKRSVRPAKYAYTDEKGESRTWTGQGRTPAVIKIALEEQGKTLDDFLLKQ</sequence>
<dbReference type="InterPro" id="IPR001801">
    <property type="entry name" value="Histone_HNS"/>
</dbReference>
<dbReference type="InterPro" id="IPR037150">
    <property type="entry name" value="H-NS_C_dom_sf"/>
</dbReference>
<dbReference type="GO" id="GO:0003677">
    <property type="term" value="F:DNA binding"/>
    <property type="evidence" value="ECO:0007669"/>
    <property type="project" value="UniProtKB-KW"/>
</dbReference>
<dbReference type="EMBL" id="VHJB01000009">
    <property type="protein sequence ID" value="TPV45051.1"/>
    <property type="molecule type" value="Genomic_DNA"/>
</dbReference>
<accession>A0ABY2ZTK1</accession>
<dbReference type="InterPro" id="IPR054180">
    <property type="entry name" value="H-NS-like_N"/>
</dbReference>
<comment type="caution">
    <text evidence="9">The sequence shown here is derived from an EMBL/GenBank/DDBJ whole genome shotgun (WGS) entry which is preliminary data.</text>
</comment>
<dbReference type="InterPro" id="IPR027444">
    <property type="entry name" value="H-NS_C_dom"/>
</dbReference>
<gene>
    <name evidence="9" type="ORF">FJW02_01165</name>
</gene>
<evidence type="ECO:0000256" key="5">
    <source>
        <dbReference type="ARBA" id="ARBA00023125"/>
    </source>
</evidence>
<dbReference type="PIRSF" id="PIRSF002096">
    <property type="entry name" value="HnS"/>
    <property type="match status" value="1"/>
</dbReference>
<evidence type="ECO:0000256" key="7">
    <source>
        <dbReference type="PIRNR" id="PIRNR002096"/>
    </source>
</evidence>
<keyword evidence="4" id="KW-0805">Transcription regulation</keyword>
<proteinExistence type="inferred from homology"/>
<dbReference type="InterPro" id="IPR027454">
    <property type="entry name" value="Histone_HNS_N"/>
</dbReference>
<comment type="similarity">
    <text evidence="2 7">Belongs to the histone-like protein H-NS family.</text>
</comment>
<evidence type="ECO:0000256" key="6">
    <source>
        <dbReference type="ARBA" id="ARBA00023163"/>
    </source>
</evidence>
<dbReference type="NCBIfam" id="NF008193">
    <property type="entry name" value="PRK10947.1"/>
    <property type="match status" value="1"/>
</dbReference>
<dbReference type="PANTHER" id="PTHR38097:SF1">
    <property type="entry name" value="DNA-BINDING PROTEIN H-NS"/>
    <property type="match status" value="1"/>
</dbReference>
<keyword evidence="3" id="KW-0963">Cytoplasm</keyword>
<evidence type="ECO:0000313" key="9">
    <source>
        <dbReference type="EMBL" id="TPV45051.1"/>
    </source>
</evidence>
<keyword evidence="6" id="KW-0804">Transcription</keyword>
<dbReference type="GeneID" id="90520944"/>
<dbReference type="SMART" id="SM00528">
    <property type="entry name" value="HNS"/>
    <property type="match status" value="1"/>
</dbReference>
<dbReference type="SUPFAM" id="SSF81273">
    <property type="entry name" value="H-NS histone-like proteins"/>
    <property type="match status" value="2"/>
</dbReference>
<name>A0ABY2ZTK1_9GAMM</name>
<organism evidence="9 10">
    <name type="scientific">Pantoea eucalypti</name>
    <dbReference type="NCBI Taxonomy" id="470933"/>
    <lineage>
        <taxon>Bacteria</taxon>
        <taxon>Pseudomonadati</taxon>
        <taxon>Pseudomonadota</taxon>
        <taxon>Gammaproteobacteria</taxon>
        <taxon>Enterobacterales</taxon>
        <taxon>Erwiniaceae</taxon>
        <taxon>Pantoea</taxon>
    </lineage>
</organism>
<dbReference type="RefSeq" id="WP_003852241.1">
    <property type="nucleotide sequence ID" value="NZ_CP045720.1"/>
</dbReference>
<dbReference type="Pfam" id="PF00816">
    <property type="entry name" value="Histone_HNS"/>
    <property type="match status" value="1"/>
</dbReference>
<evidence type="ECO:0000256" key="2">
    <source>
        <dbReference type="ARBA" id="ARBA00010610"/>
    </source>
</evidence>
<evidence type="ECO:0000256" key="1">
    <source>
        <dbReference type="ARBA" id="ARBA00004453"/>
    </source>
</evidence>
<reference evidence="9 10" key="1">
    <citation type="submission" date="2019-06" db="EMBL/GenBank/DDBJ databases">
        <title>Taxogenomics and systematics of the genus Pantoea.</title>
        <authorList>
            <person name="Tambong J.T."/>
        </authorList>
    </citation>
    <scope>NUCLEOTIDE SEQUENCE [LARGE SCALE GENOMIC DNA]</scope>
    <source>
        <strain evidence="9 10">LMG 24197</strain>
    </source>
</reference>
<comment type="subcellular location">
    <subcellularLocation>
        <location evidence="1">Cytoplasm</location>
        <location evidence="1">Nucleoid</location>
    </subcellularLocation>
</comment>
<evidence type="ECO:0000259" key="8">
    <source>
        <dbReference type="SMART" id="SM00528"/>
    </source>
</evidence>
<keyword evidence="5 7" id="KW-0238">DNA-binding</keyword>
<dbReference type="Gene3D" id="4.10.430.10">
    <property type="entry name" value="Histone-like protein H-NS, C-terminal domain"/>
    <property type="match status" value="1"/>
</dbReference>
<protein>
    <recommendedName>
        <fullName evidence="7">DNA-binding protein</fullName>
    </recommendedName>
</protein>
<dbReference type="Proteomes" id="UP000315469">
    <property type="component" value="Unassembled WGS sequence"/>
</dbReference>